<gene>
    <name evidence="2" type="ORF">BV898_14881</name>
</gene>
<feature type="region of interest" description="Disordered" evidence="1">
    <location>
        <begin position="1"/>
        <end position="24"/>
    </location>
</feature>
<protein>
    <submittedName>
        <fullName evidence="2">Uncharacterized protein</fullName>
    </submittedName>
</protein>
<comment type="caution">
    <text evidence="2">The sequence shown here is derived from an EMBL/GenBank/DDBJ whole genome shotgun (WGS) entry which is preliminary data.</text>
</comment>
<name>A0A9X6RJV9_HYPEX</name>
<sequence>MIWRTKKKNILKTKHPSADPDAVYPPPPDIAVNVSLPIKSKDVWRTSHLLRMDQSVVLIFLLPQRLKALVAARGDVAGRLFVRCRTGESDRNQQRGRRHPSYSCKNTLRRQVGKIANRRVMAAIGELVRPRQLGYGAPGGAKAVVHATRNFLEEEALGIPWDIPWEIPRGLSGALRSRLNAWYLNDGFLGDTVDVVPEDLQSVMATGREICLKLNLAKCEAFVFAEELSLLVAPLLLEGLSTLRLLASRLGILPVHRTLFILRNRLSTPNVP</sequence>
<evidence type="ECO:0000313" key="2">
    <source>
        <dbReference type="EMBL" id="OWA50362.1"/>
    </source>
</evidence>
<organism evidence="2 3">
    <name type="scientific">Hypsibius exemplaris</name>
    <name type="common">Freshwater tardigrade</name>
    <dbReference type="NCBI Taxonomy" id="2072580"/>
    <lineage>
        <taxon>Eukaryota</taxon>
        <taxon>Metazoa</taxon>
        <taxon>Ecdysozoa</taxon>
        <taxon>Tardigrada</taxon>
        <taxon>Eutardigrada</taxon>
        <taxon>Parachela</taxon>
        <taxon>Hypsibioidea</taxon>
        <taxon>Hypsibiidae</taxon>
        <taxon>Hypsibius</taxon>
    </lineage>
</organism>
<evidence type="ECO:0000313" key="3">
    <source>
        <dbReference type="Proteomes" id="UP000192578"/>
    </source>
</evidence>
<evidence type="ECO:0000256" key="1">
    <source>
        <dbReference type="SAM" id="MobiDB-lite"/>
    </source>
</evidence>
<proteinExistence type="predicted"/>
<reference evidence="3" key="1">
    <citation type="submission" date="2017-01" db="EMBL/GenBank/DDBJ databases">
        <title>Comparative genomics of anhydrobiosis in the tardigrade Hypsibius dujardini.</title>
        <authorList>
            <person name="Yoshida Y."/>
            <person name="Koutsovoulos G."/>
            <person name="Laetsch D."/>
            <person name="Stevens L."/>
            <person name="Kumar S."/>
            <person name="Horikawa D."/>
            <person name="Ishino K."/>
            <person name="Komine S."/>
            <person name="Tomita M."/>
            <person name="Blaxter M."/>
            <person name="Arakawa K."/>
        </authorList>
    </citation>
    <scope>NUCLEOTIDE SEQUENCE [LARGE SCALE GENOMIC DNA]</scope>
    <source>
        <strain evidence="3">Z151</strain>
    </source>
</reference>
<accession>A0A9X6RJV9</accession>
<feature type="compositionally biased region" description="Basic residues" evidence="1">
    <location>
        <begin position="1"/>
        <end position="15"/>
    </location>
</feature>
<dbReference type="OrthoDB" id="7485566at2759"/>
<dbReference type="Proteomes" id="UP000192578">
    <property type="component" value="Unassembled WGS sequence"/>
</dbReference>
<keyword evidence="3" id="KW-1185">Reference proteome</keyword>
<dbReference type="EMBL" id="MTYJ01000190">
    <property type="protein sequence ID" value="OWA50362.1"/>
    <property type="molecule type" value="Genomic_DNA"/>
</dbReference>
<dbReference type="AlphaFoldDB" id="A0A9X6RJV9"/>